<dbReference type="InterPro" id="IPR011876">
    <property type="entry name" value="IsopentenylPP_isomerase_typ1"/>
</dbReference>
<gene>
    <name evidence="11" type="ORF">SAMN05216313_11285</name>
</gene>
<feature type="domain" description="Nudix hydrolase" evidence="10">
    <location>
        <begin position="28"/>
        <end position="159"/>
    </location>
</feature>
<dbReference type="STRING" id="460384.SAMN05216313_11285"/>
<keyword evidence="5" id="KW-0479">Metal-binding</keyword>
<comment type="similarity">
    <text evidence="2">Belongs to the IPP isomerase type 1 family.</text>
</comment>
<dbReference type="HAMAP" id="MF_00202">
    <property type="entry name" value="Idi"/>
    <property type="match status" value="1"/>
</dbReference>
<keyword evidence="7" id="KW-0464">Manganese</keyword>
<dbReference type="GO" id="GO:0009240">
    <property type="term" value="P:isopentenyl diphosphate biosynthetic process"/>
    <property type="evidence" value="ECO:0007669"/>
    <property type="project" value="TreeGrafter"/>
</dbReference>
<dbReference type="GO" id="GO:0005737">
    <property type="term" value="C:cytoplasm"/>
    <property type="evidence" value="ECO:0007669"/>
    <property type="project" value="TreeGrafter"/>
</dbReference>
<accession>A0A1I0GM60</accession>
<dbReference type="GO" id="GO:0004452">
    <property type="term" value="F:isopentenyl-diphosphate delta-isomerase activity"/>
    <property type="evidence" value="ECO:0007669"/>
    <property type="project" value="UniProtKB-EC"/>
</dbReference>
<dbReference type="PROSITE" id="PS51462">
    <property type="entry name" value="NUDIX"/>
    <property type="match status" value="1"/>
</dbReference>
<reference evidence="12" key="1">
    <citation type="submission" date="2016-10" db="EMBL/GenBank/DDBJ databases">
        <authorList>
            <person name="Varghese N."/>
            <person name="Submissions S."/>
        </authorList>
    </citation>
    <scope>NUCLEOTIDE SEQUENCE [LARGE SCALE GENOMIC DNA]</scope>
    <source>
        <strain evidence="12">NLAE-zl-G277</strain>
    </source>
</reference>
<evidence type="ECO:0000256" key="8">
    <source>
        <dbReference type="ARBA" id="ARBA00023229"/>
    </source>
</evidence>
<protein>
    <recommendedName>
        <fullName evidence="3">isopentenyl-diphosphate Delta-isomerase</fullName>
        <ecNumber evidence="3">5.3.3.2</ecNumber>
    </recommendedName>
</protein>
<dbReference type="PANTHER" id="PTHR10885:SF0">
    <property type="entry name" value="ISOPENTENYL-DIPHOSPHATE DELTA-ISOMERASE"/>
    <property type="match status" value="1"/>
</dbReference>
<dbReference type="AlphaFoldDB" id="A0A1I0GM60"/>
<evidence type="ECO:0000256" key="1">
    <source>
        <dbReference type="ARBA" id="ARBA00004826"/>
    </source>
</evidence>
<evidence type="ECO:0000256" key="3">
    <source>
        <dbReference type="ARBA" id="ARBA00012057"/>
    </source>
</evidence>
<dbReference type="RefSeq" id="WP_092364315.1">
    <property type="nucleotide sequence ID" value="NZ_DAINWJ010000021.1"/>
</dbReference>
<dbReference type="SUPFAM" id="SSF55811">
    <property type="entry name" value="Nudix"/>
    <property type="match status" value="1"/>
</dbReference>
<name>A0A1I0GM60_9FIRM</name>
<dbReference type="PIRSF" id="PIRSF018427">
    <property type="entry name" value="Isopntndiph_ism"/>
    <property type="match status" value="1"/>
</dbReference>
<dbReference type="UniPathway" id="UPA00059">
    <property type="reaction ID" value="UER00104"/>
</dbReference>
<evidence type="ECO:0000256" key="6">
    <source>
        <dbReference type="ARBA" id="ARBA00022842"/>
    </source>
</evidence>
<evidence type="ECO:0000256" key="2">
    <source>
        <dbReference type="ARBA" id="ARBA00007579"/>
    </source>
</evidence>
<evidence type="ECO:0000256" key="5">
    <source>
        <dbReference type="ARBA" id="ARBA00022723"/>
    </source>
</evidence>
<dbReference type="GO" id="GO:0046872">
    <property type="term" value="F:metal ion binding"/>
    <property type="evidence" value="ECO:0007669"/>
    <property type="project" value="UniProtKB-KW"/>
</dbReference>
<dbReference type="InterPro" id="IPR015797">
    <property type="entry name" value="NUDIX_hydrolase-like_dom_sf"/>
</dbReference>
<dbReference type="GO" id="GO:0050992">
    <property type="term" value="P:dimethylallyl diphosphate biosynthetic process"/>
    <property type="evidence" value="ECO:0007669"/>
    <property type="project" value="UniProtKB-UniPathway"/>
</dbReference>
<keyword evidence="12" id="KW-1185">Reference proteome</keyword>
<dbReference type="Gene3D" id="3.90.79.10">
    <property type="entry name" value="Nucleoside Triphosphate Pyrophosphohydrolase"/>
    <property type="match status" value="1"/>
</dbReference>
<dbReference type="CDD" id="cd02885">
    <property type="entry name" value="NUDIX_IPP_Isomerase"/>
    <property type="match status" value="1"/>
</dbReference>
<evidence type="ECO:0000256" key="9">
    <source>
        <dbReference type="ARBA" id="ARBA00023235"/>
    </source>
</evidence>
<keyword evidence="4" id="KW-0963">Cytoplasm</keyword>
<comment type="pathway">
    <text evidence="1">Isoprenoid biosynthesis; dimethylallyl diphosphate biosynthesis; dimethylallyl diphosphate from isopentenyl diphosphate: step 1/1.</text>
</comment>
<dbReference type="InterPro" id="IPR056375">
    <property type="entry name" value="Idi_bact"/>
</dbReference>
<evidence type="ECO:0000313" key="11">
    <source>
        <dbReference type="EMBL" id="SET72140.1"/>
    </source>
</evidence>
<keyword evidence="6" id="KW-0460">Magnesium</keyword>
<dbReference type="EMBL" id="FOIM01000012">
    <property type="protein sequence ID" value="SET72140.1"/>
    <property type="molecule type" value="Genomic_DNA"/>
</dbReference>
<dbReference type="NCBIfam" id="NF002995">
    <property type="entry name" value="PRK03759.1"/>
    <property type="match status" value="1"/>
</dbReference>
<proteinExistence type="inferred from homology"/>
<organism evidence="11 12">
    <name type="scientific">Enterocloster lavalensis</name>
    <dbReference type="NCBI Taxonomy" id="460384"/>
    <lineage>
        <taxon>Bacteria</taxon>
        <taxon>Bacillati</taxon>
        <taxon>Bacillota</taxon>
        <taxon>Clostridia</taxon>
        <taxon>Lachnospirales</taxon>
        <taxon>Lachnospiraceae</taxon>
        <taxon>Enterocloster</taxon>
    </lineage>
</organism>
<evidence type="ECO:0000256" key="7">
    <source>
        <dbReference type="ARBA" id="ARBA00023211"/>
    </source>
</evidence>
<dbReference type="Proteomes" id="UP000198508">
    <property type="component" value="Unassembled WGS sequence"/>
</dbReference>
<evidence type="ECO:0000259" key="10">
    <source>
        <dbReference type="PROSITE" id="PS51462"/>
    </source>
</evidence>
<dbReference type="EC" id="5.3.3.2" evidence="3"/>
<dbReference type="Pfam" id="PF00293">
    <property type="entry name" value="NUDIX"/>
    <property type="match status" value="1"/>
</dbReference>
<keyword evidence="9 11" id="KW-0413">Isomerase</keyword>
<evidence type="ECO:0000313" key="12">
    <source>
        <dbReference type="Proteomes" id="UP000198508"/>
    </source>
</evidence>
<dbReference type="InterPro" id="IPR000086">
    <property type="entry name" value="NUDIX_hydrolase_dom"/>
</dbReference>
<keyword evidence="8" id="KW-0414">Isoprene biosynthesis</keyword>
<sequence length="190" mass="21584">MGDHIILVDFLDREIGYEEKMKAHVRPMLHRAFSVFLHHDGKFLLQRRAFSKYHSGGLWANTCCSHPRRGETLSEAVERRLLEETGISCPVREVGEFIYRYQFNDSLYEYEYDHVFVGEYRGAVAPNREEIEETAWVSAEDLASGLVERPLDYAPWLPQAASIALRAAGLGGACAAAYRSSPPDCPDCWL</sequence>
<dbReference type="PANTHER" id="PTHR10885">
    <property type="entry name" value="ISOPENTENYL-DIPHOSPHATE DELTA-ISOMERASE"/>
    <property type="match status" value="1"/>
</dbReference>
<evidence type="ECO:0000256" key="4">
    <source>
        <dbReference type="ARBA" id="ARBA00022490"/>
    </source>
</evidence>